<dbReference type="OrthoDB" id="7428978at2"/>
<evidence type="ECO:0000313" key="2">
    <source>
        <dbReference type="EMBL" id="MXP44676.1"/>
    </source>
</evidence>
<dbReference type="AlphaFoldDB" id="A0A845B3A5"/>
<comment type="caution">
    <text evidence="2">The sequence shown here is derived from an EMBL/GenBank/DDBJ whole genome shotgun (WGS) entry which is preliminary data.</text>
</comment>
<reference evidence="2 3" key="1">
    <citation type="submission" date="2019-12" db="EMBL/GenBank/DDBJ databases">
        <title>Genomic-based taxomic classification of the family Erythrobacteraceae.</title>
        <authorList>
            <person name="Xu L."/>
        </authorList>
    </citation>
    <scope>NUCLEOTIDE SEQUENCE [LARGE SCALE GENOMIC DNA]</scope>
    <source>
        <strain evidence="2 3">KCTC 42453</strain>
    </source>
</reference>
<feature type="transmembrane region" description="Helical" evidence="1">
    <location>
        <begin position="32"/>
        <end position="48"/>
    </location>
</feature>
<keyword evidence="1" id="KW-0472">Membrane</keyword>
<keyword evidence="1" id="KW-0812">Transmembrane</keyword>
<dbReference type="EMBL" id="WTYL01000002">
    <property type="protein sequence ID" value="MXP44676.1"/>
    <property type="molecule type" value="Genomic_DNA"/>
</dbReference>
<keyword evidence="3" id="KW-1185">Reference proteome</keyword>
<proteinExistence type="predicted"/>
<dbReference type="Proteomes" id="UP000431922">
    <property type="component" value="Unassembled WGS sequence"/>
</dbReference>
<feature type="transmembrane region" description="Helical" evidence="1">
    <location>
        <begin position="7"/>
        <end position="26"/>
    </location>
</feature>
<evidence type="ECO:0000256" key="1">
    <source>
        <dbReference type="SAM" id="Phobius"/>
    </source>
</evidence>
<name>A0A845B3A5_9SPHN</name>
<evidence type="ECO:0000313" key="3">
    <source>
        <dbReference type="Proteomes" id="UP000431922"/>
    </source>
</evidence>
<organism evidence="2 3">
    <name type="scientific">Allopontixanthobacter sediminis</name>
    <dbReference type="NCBI Taxonomy" id="1689985"/>
    <lineage>
        <taxon>Bacteria</taxon>
        <taxon>Pseudomonadati</taxon>
        <taxon>Pseudomonadota</taxon>
        <taxon>Alphaproteobacteria</taxon>
        <taxon>Sphingomonadales</taxon>
        <taxon>Erythrobacteraceae</taxon>
        <taxon>Allopontixanthobacter</taxon>
    </lineage>
</organism>
<gene>
    <name evidence="2" type="ORF">GRI65_09435</name>
</gene>
<protein>
    <submittedName>
        <fullName evidence="2">Uncharacterized protein</fullName>
    </submittedName>
</protein>
<sequence length="57" mass="6287">MTQYQKALLLSGAMIAVAVLAIFDFVPEEFAQYGPVALLAIFPSAWLGKNRTCRVKQ</sequence>
<dbReference type="RefSeq" id="WP_160756245.1">
    <property type="nucleotide sequence ID" value="NZ_WTYL01000002.1"/>
</dbReference>
<keyword evidence="1" id="KW-1133">Transmembrane helix</keyword>
<accession>A0A845B3A5</accession>